<comment type="caution">
    <text evidence="2">The sequence shown here is derived from an EMBL/GenBank/DDBJ whole genome shotgun (WGS) entry which is preliminary data.</text>
</comment>
<sequence>MASELRKIGVSEDCELAVRIDDYLLPWDVKPPVVMLHGLAESGEAFRRWVPYFATHHLVVRPDLRGYGDSTPMQGTYAYRFAGLGDDIIRMLDALKLDRVFLVGGKIGGTLAMHLTAKHPDRVIAVAAVGAPASLTSFNERAPTWRKQIRDQGVEPWVRETTAGRLGSSLPPAALDWWIKLMSKTKASTLEAFLQMVPTVDVTGELPAIKRPALVITTTGSGLGSVDSVKAWQETIPGSKLEVLPGDSYHVAATDPDACAQKVRAFFDRVAT</sequence>
<dbReference type="PRINTS" id="PR00111">
    <property type="entry name" value="ABHYDROLASE"/>
</dbReference>
<dbReference type="RefSeq" id="WP_028160694.1">
    <property type="nucleotide sequence ID" value="NZ_JANUDC010000001.1"/>
</dbReference>
<feature type="domain" description="AB hydrolase-1" evidence="1">
    <location>
        <begin position="31"/>
        <end position="148"/>
    </location>
</feature>
<dbReference type="Pfam" id="PF00561">
    <property type="entry name" value="Abhydrolase_1"/>
    <property type="match status" value="1"/>
</dbReference>
<dbReference type="InterPro" id="IPR029058">
    <property type="entry name" value="AB_hydrolase_fold"/>
</dbReference>
<dbReference type="InterPro" id="IPR050266">
    <property type="entry name" value="AB_hydrolase_sf"/>
</dbReference>
<proteinExistence type="predicted"/>
<dbReference type="PANTHER" id="PTHR43798">
    <property type="entry name" value="MONOACYLGLYCEROL LIPASE"/>
    <property type="match status" value="1"/>
</dbReference>
<dbReference type="GO" id="GO:0046464">
    <property type="term" value="P:acylglycerol catabolic process"/>
    <property type="evidence" value="ECO:0007669"/>
    <property type="project" value="TreeGrafter"/>
</dbReference>
<name>A0A0A3Z5Z4_BRAJP</name>
<dbReference type="STRING" id="375.BKD09_RS12140"/>
<dbReference type="GO" id="GO:0016020">
    <property type="term" value="C:membrane"/>
    <property type="evidence" value="ECO:0007669"/>
    <property type="project" value="TreeGrafter"/>
</dbReference>
<dbReference type="SUPFAM" id="SSF53474">
    <property type="entry name" value="alpha/beta-Hydrolases"/>
    <property type="match status" value="1"/>
</dbReference>
<gene>
    <name evidence="2" type="ORF">MA20_00745</name>
</gene>
<dbReference type="Gene3D" id="3.40.50.1820">
    <property type="entry name" value="alpha/beta hydrolase"/>
    <property type="match status" value="1"/>
</dbReference>
<evidence type="ECO:0000313" key="3">
    <source>
        <dbReference type="Proteomes" id="UP000030377"/>
    </source>
</evidence>
<dbReference type="EMBL" id="JRPN01000001">
    <property type="protein sequence ID" value="KGT81313.1"/>
    <property type="molecule type" value="Genomic_DNA"/>
</dbReference>
<organism evidence="2 3">
    <name type="scientific">Bradyrhizobium japonicum</name>
    <dbReference type="NCBI Taxonomy" id="375"/>
    <lineage>
        <taxon>Bacteria</taxon>
        <taxon>Pseudomonadati</taxon>
        <taxon>Pseudomonadota</taxon>
        <taxon>Alphaproteobacteria</taxon>
        <taxon>Hyphomicrobiales</taxon>
        <taxon>Nitrobacteraceae</taxon>
        <taxon>Bradyrhizobium</taxon>
    </lineage>
</organism>
<accession>A0A0A3Z5Z4</accession>
<protein>
    <submittedName>
        <fullName evidence="2">Hydrolase</fullName>
    </submittedName>
</protein>
<keyword evidence="2" id="KW-0378">Hydrolase</keyword>
<reference evidence="2 3" key="1">
    <citation type="submission" date="2014-09" db="EMBL/GenBank/DDBJ databases">
        <title>Draft genome of Bradyrhizobium japonicum Is-34.</title>
        <authorList>
            <person name="Tsurumaru H."/>
            <person name="Yamakawa T."/>
            <person name="Hashimoto S."/>
            <person name="Okizaki K."/>
            <person name="Kanesaki Y."/>
            <person name="Yoshikawa H."/>
            <person name="Yajima S."/>
        </authorList>
    </citation>
    <scope>NUCLEOTIDE SEQUENCE [LARGE SCALE GENOMIC DNA]</scope>
    <source>
        <strain evidence="2 3">Is-34</strain>
    </source>
</reference>
<evidence type="ECO:0000259" key="1">
    <source>
        <dbReference type="Pfam" id="PF00561"/>
    </source>
</evidence>
<dbReference type="AlphaFoldDB" id="A0A0A3Z5Z4"/>
<dbReference type="InterPro" id="IPR000073">
    <property type="entry name" value="AB_hydrolase_1"/>
</dbReference>
<dbReference type="Proteomes" id="UP000030377">
    <property type="component" value="Unassembled WGS sequence"/>
</dbReference>
<dbReference type="GO" id="GO:0047372">
    <property type="term" value="F:monoacylglycerol lipase activity"/>
    <property type="evidence" value="ECO:0007669"/>
    <property type="project" value="TreeGrafter"/>
</dbReference>
<evidence type="ECO:0000313" key="2">
    <source>
        <dbReference type="EMBL" id="KGT81313.1"/>
    </source>
</evidence>
<dbReference type="PANTHER" id="PTHR43798:SF33">
    <property type="entry name" value="HYDROLASE, PUTATIVE (AFU_ORTHOLOGUE AFUA_2G14860)-RELATED"/>
    <property type="match status" value="1"/>
</dbReference>